<dbReference type="GO" id="GO:0004709">
    <property type="term" value="F:MAP kinase kinase kinase activity"/>
    <property type="evidence" value="ECO:0007669"/>
    <property type="project" value="UniProtKB-EC"/>
</dbReference>
<keyword evidence="8" id="KW-0677">Repeat</keyword>
<evidence type="ECO:0000256" key="8">
    <source>
        <dbReference type="ARBA" id="ARBA00022737"/>
    </source>
</evidence>
<dbReference type="GO" id="GO:0016020">
    <property type="term" value="C:membrane"/>
    <property type="evidence" value="ECO:0007669"/>
    <property type="project" value="UniProtKB-SubCell"/>
</dbReference>
<keyword evidence="18" id="KW-0175">Coiled coil</keyword>
<feature type="region of interest" description="Disordered" evidence="19">
    <location>
        <begin position="11"/>
        <end position="46"/>
    </location>
</feature>
<dbReference type="GO" id="GO:0005524">
    <property type="term" value="F:ATP binding"/>
    <property type="evidence" value="ECO:0007669"/>
    <property type="project" value="UniProtKB-KW"/>
</dbReference>
<gene>
    <name evidence="21" type="primary">MAP3K12_3</name>
    <name evidence="21" type="ORF">Bhyg_17644</name>
</gene>
<dbReference type="Gene3D" id="3.30.200.20">
    <property type="entry name" value="Phosphorylase Kinase, domain 1"/>
    <property type="match status" value="1"/>
</dbReference>
<comment type="catalytic activity">
    <reaction evidence="13">
        <text>L-threonyl-[protein] + ATP = O-phospho-L-threonyl-[protein] + ADP + H(+)</text>
        <dbReference type="Rhea" id="RHEA:46608"/>
        <dbReference type="Rhea" id="RHEA-COMP:11060"/>
        <dbReference type="Rhea" id="RHEA-COMP:11605"/>
        <dbReference type="ChEBI" id="CHEBI:15378"/>
        <dbReference type="ChEBI" id="CHEBI:30013"/>
        <dbReference type="ChEBI" id="CHEBI:30616"/>
        <dbReference type="ChEBI" id="CHEBI:61977"/>
        <dbReference type="ChEBI" id="CHEBI:456216"/>
        <dbReference type="EC" id="2.7.11.25"/>
    </reaction>
</comment>
<keyword evidence="22" id="KW-1185">Reference proteome</keyword>
<comment type="catalytic activity">
    <reaction evidence="14">
        <text>L-seryl-[protein] + ATP = O-phospho-L-seryl-[protein] + ADP + H(+)</text>
        <dbReference type="Rhea" id="RHEA:17989"/>
        <dbReference type="Rhea" id="RHEA-COMP:9863"/>
        <dbReference type="Rhea" id="RHEA-COMP:11604"/>
        <dbReference type="ChEBI" id="CHEBI:15378"/>
        <dbReference type="ChEBI" id="CHEBI:29999"/>
        <dbReference type="ChEBI" id="CHEBI:30616"/>
        <dbReference type="ChEBI" id="CHEBI:83421"/>
        <dbReference type="ChEBI" id="CHEBI:456216"/>
        <dbReference type="EC" id="2.7.11.25"/>
    </reaction>
</comment>
<dbReference type="InterPro" id="IPR008271">
    <property type="entry name" value="Ser/Thr_kinase_AS"/>
</dbReference>
<feature type="compositionally biased region" description="Low complexity" evidence="19">
    <location>
        <begin position="464"/>
        <end position="475"/>
    </location>
</feature>
<evidence type="ECO:0000313" key="22">
    <source>
        <dbReference type="Proteomes" id="UP001151699"/>
    </source>
</evidence>
<evidence type="ECO:0000256" key="10">
    <source>
        <dbReference type="ARBA" id="ARBA00022777"/>
    </source>
</evidence>
<evidence type="ECO:0000256" key="12">
    <source>
        <dbReference type="ARBA" id="ARBA00023136"/>
    </source>
</evidence>
<dbReference type="GO" id="GO:0006950">
    <property type="term" value="P:response to stress"/>
    <property type="evidence" value="ECO:0007669"/>
    <property type="project" value="UniProtKB-ARBA"/>
</dbReference>
<feature type="compositionally biased region" description="Polar residues" evidence="19">
    <location>
        <begin position="785"/>
        <end position="800"/>
    </location>
</feature>
<dbReference type="Proteomes" id="UP001151699">
    <property type="component" value="Unassembled WGS sequence"/>
</dbReference>
<evidence type="ECO:0000256" key="5">
    <source>
        <dbReference type="ARBA" id="ARBA00022490"/>
    </source>
</evidence>
<evidence type="ECO:0000256" key="9">
    <source>
        <dbReference type="ARBA" id="ARBA00022741"/>
    </source>
</evidence>
<proteinExistence type="inferred from homology"/>
<feature type="domain" description="Protein kinase" evidence="20">
    <location>
        <begin position="92"/>
        <end position="333"/>
    </location>
</feature>
<dbReference type="GO" id="GO:0005737">
    <property type="term" value="C:cytoplasm"/>
    <property type="evidence" value="ECO:0007669"/>
    <property type="project" value="UniProtKB-SubCell"/>
</dbReference>
<feature type="coiled-coil region" evidence="18">
    <location>
        <begin position="410"/>
        <end position="437"/>
    </location>
</feature>
<sequence length="850" mass="96345">MVCIQKELTQMGPYPPNEKSYHQNDTDSSSVERPCPSRWPAGSGFGQPGKSTGFLDNIMGCMRPIFSILIEKSSVNEMTNKMEQWEIPFESITDLEWLGSGAQGTVFSGKLKNEIVAVKKVRDLKETDIKHLRKLDHENIIKFKGVCTQAPVFCIIMEYCPYGPLQTILKDEEVVQPARLVAWAKQIALGMQYLHTHKIIHRDLKSPNILIGAYEIVKISDFGTSREWNEISTKMSFAGTVAWMAPEVIRNEPCSEKVDIWSYGVVLWEMLTCEIPYKDADSSAIIWGVGNNTMKLPIPDTCPEGFRLIIELCWKVKPKQRPSFKLILSHLEIAGPQLLKQTDKQYFETRRSWKEDIRTHMLQMAQNGTNIHKFEQELIRKRTAEWKHAKDIRIAYENKLEKTNELFVELSEWMMCLQEREREISELERKLPKTSKKVQSFVKTPLRRFTTNSMNKFSSDHKSTTTSPADTPDSPVKATLYTSLDKSSQPKSIAIVTHQKQKKLRHRRNGSGGGYAVSQASPIRDRRYQSDPENRKVKLVDTETQTENMDISETDASPSAFAASRELSMCLRESVTELGIIDSAIVNEEYTLRDENNSPNGNVMSRSDITYQDACSSPDQLDDADAMNSNERLNIRECSDDDNLEQLGRKVSEFITENNLSIQSNHSENGNNMIDGGATYDKTPGRRGFVTVNNENEVTLIRCGASNKKIVSIYKAKDDACDDSWTDEEGEDTDYNYSLRRKSFARMPIGRGVRARKFKPQYSNTPAAIHRRSTNTLASDEENTSEYSHPPSSQHSTLESNPDVAKCIKVINERENDNSSDSSSGSESEEAADHAKVLQIIRDCIAEESV</sequence>
<feature type="compositionally biased region" description="Basic and acidic residues" evidence="19">
    <location>
        <begin position="523"/>
        <end position="533"/>
    </location>
</feature>
<dbReference type="InterPro" id="IPR001245">
    <property type="entry name" value="Ser-Thr/Tyr_kinase_cat_dom"/>
</dbReference>
<evidence type="ECO:0000256" key="19">
    <source>
        <dbReference type="SAM" id="MobiDB-lite"/>
    </source>
</evidence>
<keyword evidence="12" id="KW-0472">Membrane</keyword>
<dbReference type="EC" id="2.7.11.25" evidence="4"/>
<dbReference type="Pfam" id="PF07714">
    <property type="entry name" value="PK_Tyr_Ser-Thr"/>
    <property type="match status" value="1"/>
</dbReference>
<dbReference type="SMART" id="SM00220">
    <property type="entry name" value="S_TKc"/>
    <property type="match status" value="1"/>
</dbReference>
<evidence type="ECO:0000256" key="13">
    <source>
        <dbReference type="ARBA" id="ARBA00047559"/>
    </source>
</evidence>
<feature type="non-terminal residue" evidence="21">
    <location>
        <position position="1"/>
    </location>
</feature>
<evidence type="ECO:0000256" key="17">
    <source>
        <dbReference type="ARBA" id="ARBA00080806"/>
    </source>
</evidence>
<keyword evidence="6" id="KW-0723">Serine/threonine-protein kinase</keyword>
<dbReference type="InterPro" id="IPR051681">
    <property type="entry name" value="Ser/Thr_Kinases-Pseudokinases"/>
</dbReference>
<dbReference type="FunFam" id="3.30.200.20:FF:000095">
    <property type="entry name" value="Mitogen-activated protein kinase kinase kinase 12"/>
    <property type="match status" value="1"/>
</dbReference>
<feature type="region of interest" description="Disordered" evidence="19">
    <location>
        <begin position="452"/>
        <end position="477"/>
    </location>
</feature>
<dbReference type="PROSITE" id="PS50011">
    <property type="entry name" value="PROTEIN_KINASE_DOM"/>
    <property type="match status" value="1"/>
</dbReference>
<evidence type="ECO:0000259" key="20">
    <source>
        <dbReference type="PROSITE" id="PS50011"/>
    </source>
</evidence>
<evidence type="ECO:0000256" key="7">
    <source>
        <dbReference type="ARBA" id="ARBA00022679"/>
    </source>
</evidence>
<evidence type="ECO:0000256" key="15">
    <source>
        <dbReference type="ARBA" id="ARBA00074193"/>
    </source>
</evidence>
<organism evidence="21 22">
    <name type="scientific">Pseudolycoriella hygida</name>
    <dbReference type="NCBI Taxonomy" id="35572"/>
    <lineage>
        <taxon>Eukaryota</taxon>
        <taxon>Metazoa</taxon>
        <taxon>Ecdysozoa</taxon>
        <taxon>Arthropoda</taxon>
        <taxon>Hexapoda</taxon>
        <taxon>Insecta</taxon>
        <taxon>Pterygota</taxon>
        <taxon>Neoptera</taxon>
        <taxon>Endopterygota</taxon>
        <taxon>Diptera</taxon>
        <taxon>Nematocera</taxon>
        <taxon>Sciaroidea</taxon>
        <taxon>Sciaridae</taxon>
        <taxon>Pseudolycoriella</taxon>
    </lineage>
</organism>
<dbReference type="PRINTS" id="PR00109">
    <property type="entry name" value="TYRKINASE"/>
</dbReference>
<evidence type="ECO:0000256" key="18">
    <source>
        <dbReference type="SAM" id="Coils"/>
    </source>
</evidence>
<evidence type="ECO:0000256" key="6">
    <source>
        <dbReference type="ARBA" id="ARBA00022527"/>
    </source>
</evidence>
<dbReference type="InterPro" id="IPR011009">
    <property type="entry name" value="Kinase-like_dom_sf"/>
</dbReference>
<feature type="region of interest" description="Disordered" evidence="19">
    <location>
        <begin position="755"/>
        <end position="835"/>
    </location>
</feature>
<evidence type="ECO:0000256" key="11">
    <source>
        <dbReference type="ARBA" id="ARBA00022840"/>
    </source>
</evidence>
<comment type="similarity">
    <text evidence="3">Belongs to the protein kinase superfamily. STE Ser/Thr protein kinase family. MAP kinase kinase kinase subfamily.</text>
</comment>
<evidence type="ECO:0000256" key="1">
    <source>
        <dbReference type="ARBA" id="ARBA00004370"/>
    </source>
</evidence>
<feature type="compositionally biased region" description="Basic residues" evidence="19">
    <location>
        <begin position="499"/>
        <end position="509"/>
    </location>
</feature>
<keyword evidence="9" id="KW-0547">Nucleotide-binding</keyword>
<dbReference type="EMBL" id="WJQU01004004">
    <property type="protein sequence ID" value="KAJ6620404.1"/>
    <property type="molecule type" value="Genomic_DNA"/>
</dbReference>
<dbReference type="FunFam" id="1.10.510.10:FF:000087">
    <property type="entry name" value="Mitogen-activated protein kinase kinase kinase 12"/>
    <property type="match status" value="1"/>
</dbReference>
<dbReference type="OrthoDB" id="339325at2759"/>
<keyword evidence="5" id="KW-0963">Cytoplasm</keyword>
<feature type="region of interest" description="Disordered" evidence="19">
    <location>
        <begin position="497"/>
        <end position="533"/>
    </location>
</feature>
<comment type="caution">
    <text evidence="21">The sequence shown here is derived from an EMBL/GenBank/DDBJ whole genome shotgun (WGS) entry which is preliminary data.</text>
</comment>
<name>A0A9Q0ML04_9DIPT</name>
<evidence type="ECO:0000313" key="21">
    <source>
        <dbReference type="EMBL" id="KAJ6620404.1"/>
    </source>
</evidence>
<protein>
    <recommendedName>
        <fullName evidence="15">Mitogen-activated protein kinase kinase kinase dlk-1</fullName>
        <ecNumber evidence="4">2.7.11.25</ecNumber>
    </recommendedName>
    <alternativeName>
        <fullName evidence="17">DAP kinase-like kinase</fullName>
    </alternativeName>
    <alternativeName>
        <fullName evidence="16">Death-associated protein kinase-like kinase</fullName>
    </alternativeName>
</protein>
<dbReference type="Gene3D" id="1.10.510.10">
    <property type="entry name" value="Transferase(Phosphotransferase) domain 1"/>
    <property type="match status" value="1"/>
</dbReference>
<evidence type="ECO:0000256" key="14">
    <source>
        <dbReference type="ARBA" id="ARBA00048329"/>
    </source>
</evidence>
<evidence type="ECO:0000256" key="3">
    <source>
        <dbReference type="ARBA" id="ARBA00006529"/>
    </source>
</evidence>
<dbReference type="SUPFAM" id="SSF56112">
    <property type="entry name" value="Protein kinase-like (PK-like)"/>
    <property type="match status" value="1"/>
</dbReference>
<keyword evidence="7" id="KW-0808">Transferase</keyword>
<reference evidence="21" key="1">
    <citation type="submission" date="2022-07" db="EMBL/GenBank/DDBJ databases">
        <authorList>
            <person name="Trinca V."/>
            <person name="Uliana J.V.C."/>
            <person name="Torres T.T."/>
            <person name="Ward R.J."/>
            <person name="Monesi N."/>
        </authorList>
    </citation>
    <scope>NUCLEOTIDE SEQUENCE</scope>
    <source>
        <strain evidence="21">HSMRA1968</strain>
        <tissue evidence="21">Whole embryos</tissue>
    </source>
</reference>
<evidence type="ECO:0000256" key="4">
    <source>
        <dbReference type="ARBA" id="ARBA00012406"/>
    </source>
</evidence>
<accession>A0A9Q0ML04</accession>
<evidence type="ECO:0000256" key="2">
    <source>
        <dbReference type="ARBA" id="ARBA00004496"/>
    </source>
</evidence>
<dbReference type="PANTHER" id="PTHR44329:SF304">
    <property type="entry name" value="MITOGEN-ACTIVATED PROTEIN KINASE KINASE KINASE 13-LIKE ISOFORM X1"/>
    <property type="match status" value="1"/>
</dbReference>
<keyword evidence="10 21" id="KW-0418">Kinase</keyword>
<dbReference type="InterPro" id="IPR000719">
    <property type="entry name" value="Prot_kinase_dom"/>
</dbReference>
<dbReference type="AlphaFoldDB" id="A0A9Q0ML04"/>
<keyword evidence="11" id="KW-0067">ATP-binding</keyword>
<dbReference type="PANTHER" id="PTHR44329">
    <property type="entry name" value="SERINE/THREONINE-PROTEIN KINASE TNNI3K-RELATED"/>
    <property type="match status" value="1"/>
</dbReference>
<dbReference type="PROSITE" id="PS00108">
    <property type="entry name" value="PROTEIN_KINASE_ST"/>
    <property type="match status" value="1"/>
</dbReference>
<comment type="subcellular location">
    <subcellularLocation>
        <location evidence="2">Cytoplasm</location>
    </subcellularLocation>
    <subcellularLocation>
        <location evidence="1">Membrane</location>
    </subcellularLocation>
</comment>
<evidence type="ECO:0000256" key="16">
    <source>
        <dbReference type="ARBA" id="ARBA00077446"/>
    </source>
</evidence>